<keyword evidence="6" id="KW-1185">Reference proteome</keyword>
<evidence type="ECO:0000256" key="3">
    <source>
        <dbReference type="ARBA" id="ARBA00023125"/>
    </source>
</evidence>
<comment type="similarity">
    <text evidence="1">Belongs to the BlaI transcriptional regulatory family.</text>
</comment>
<accession>C0QPP1</accession>
<evidence type="ECO:0000256" key="2">
    <source>
        <dbReference type="ARBA" id="ARBA00023015"/>
    </source>
</evidence>
<dbReference type="PaxDb" id="123214-PERMA_0850"/>
<dbReference type="InterPro" id="IPR036388">
    <property type="entry name" value="WH-like_DNA-bd_sf"/>
</dbReference>
<reference evidence="5 6" key="1">
    <citation type="journal article" date="2009" name="J. Bacteriol.">
        <title>Complete and draft genome sequences of six members of the Aquificales.</title>
        <authorList>
            <person name="Reysenbach A.L."/>
            <person name="Hamamura N."/>
            <person name="Podar M."/>
            <person name="Griffiths E."/>
            <person name="Ferreira S."/>
            <person name="Hochstein R."/>
            <person name="Heidelberg J."/>
            <person name="Johnson J."/>
            <person name="Mead D."/>
            <person name="Pohorille A."/>
            <person name="Sarmiento M."/>
            <person name="Schweighofer K."/>
            <person name="Seshadri R."/>
            <person name="Voytek M.A."/>
        </authorList>
    </citation>
    <scope>NUCLEOTIDE SEQUENCE [LARGE SCALE GENOMIC DNA]</scope>
    <source>
        <strain evidence="6">DSM 14350 / EX-H1</strain>
    </source>
</reference>
<dbReference type="PIRSF" id="PIRSF019455">
    <property type="entry name" value="CopR_AtkY"/>
    <property type="match status" value="1"/>
</dbReference>
<dbReference type="AlphaFoldDB" id="C0QPP1"/>
<name>C0QPP1_PERMH</name>
<dbReference type="Proteomes" id="UP000001366">
    <property type="component" value="Chromosome"/>
</dbReference>
<dbReference type="GO" id="GO:0045892">
    <property type="term" value="P:negative regulation of DNA-templated transcription"/>
    <property type="evidence" value="ECO:0007669"/>
    <property type="project" value="InterPro"/>
</dbReference>
<dbReference type="HOGENOM" id="CLU_119090_1_2_0"/>
<keyword evidence="2" id="KW-0805">Transcription regulation</keyword>
<organism evidence="5 6">
    <name type="scientific">Persephonella marina (strain DSM 14350 / EX-H1)</name>
    <dbReference type="NCBI Taxonomy" id="123214"/>
    <lineage>
        <taxon>Bacteria</taxon>
        <taxon>Pseudomonadati</taxon>
        <taxon>Aquificota</taxon>
        <taxon>Aquificia</taxon>
        <taxon>Aquificales</taxon>
        <taxon>Hydrogenothermaceae</taxon>
        <taxon>Persephonella</taxon>
    </lineage>
</organism>
<dbReference type="eggNOG" id="COG3682">
    <property type="taxonomic scope" value="Bacteria"/>
</dbReference>
<evidence type="ECO:0000256" key="1">
    <source>
        <dbReference type="ARBA" id="ARBA00011046"/>
    </source>
</evidence>
<dbReference type="GO" id="GO:0003677">
    <property type="term" value="F:DNA binding"/>
    <property type="evidence" value="ECO:0007669"/>
    <property type="project" value="UniProtKB-KW"/>
</dbReference>
<keyword evidence="3" id="KW-0238">DNA-binding</keyword>
<dbReference type="EMBL" id="CP001230">
    <property type="protein sequence ID" value="ACO03543.1"/>
    <property type="molecule type" value="Genomic_DNA"/>
</dbReference>
<evidence type="ECO:0000313" key="5">
    <source>
        <dbReference type="EMBL" id="ACO03543.1"/>
    </source>
</evidence>
<evidence type="ECO:0000256" key="4">
    <source>
        <dbReference type="ARBA" id="ARBA00023163"/>
    </source>
</evidence>
<dbReference type="SUPFAM" id="SSF46785">
    <property type="entry name" value="Winged helix' DNA-binding domain"/>
    <property type="match status" value="1"/>
</dbReference>
<dbReference type="Gene3D" id="1.10.10.10">
    <property type="entry name" value="Winged helix-like DNA-binding domain superfamily/Winged helix DNA-binding domain"/>
    <property type="match status" value="1"/>
</dbReference>
<gene>
    <name evidence="5" type="ordered locus">PERMA_0850</name>
</gene>
<proteinExistence type="inferred from homology"/>
<sequence>MEFFKKGFKSLKFKKDRPTPLGDLEEKVMNVLWKIGNGTVREVREQLNENLAHTTVMTILDRLYKKGLLKRIKEGKSYRYFPLISKEEFEKKVAEKVITDIIRSHPETAIAAFEGAIEKLSEEEIYHLKKMIEEKMRDEKK</sequence>
<dbReference type="InterPro" id="IPR005650">
    <property type="entry name" value="BlaI_family"/>
</dbReference>
<protein>
    <submittedName>
        <fullName evidence="5">Transcriptional repressor, CopY family</fullName>
    </submittedName>
</protein>
<dbReference type="STRING" id="123214.PERMA_0850"/>
<dbReference type="InterPro" id="IPR036390">
    <property type="entry name" value="WH_DNA-bd_sf"/>
</dbReference>
<keyword evidence="4" id="KW-0804">Transcription</keyword>
<dbReference type="Pfam" id="PF03965">
    <property type="entry name" value="Penicillinase_R"/>
    <property type="match status" value="1"/>
</dbReference>
<dbReference type="KEGG" id="pmx:PERMA_0850"/>
<evidence type="ECO:0000313" key="6">
    <source>
        <dbReference type="Proteomes" id="UP000001366"/>
    </source>
</evidence>